<sequence length="304" mass="33854">MSMTISTVCSPPRWRCCHHLPPRITTHAPQRLRSKNTTQPLRQFSGPRLLKHEALGFARGLGFFASKLGFCVEAENGVGLGERSGEENDEEDKELQELRKSSTLPARFRHLTKEVPEPPLRWPWFVALAFLIYAWRSVLWELSNWRKALMGIFHFVGDLLLFALACIFHVIGDPITYTILCIATMLHAARSFYLSIVTSAPILELTIIIVLASGVLAIGEAASPNSVNCQPYLLTTAGVIGYAAVRGVISEPLFWLMLFSLFSYGRHVKKRDYVTSALPIATILASVGETWVRLLAIISFTALA</sequence>
<organism evidence="2">
    <name type="scientific">Opuntia streptacantha</name>
    <name type="common">Prickly pear cactus</name>
    <name type="synonym">Opuntia cardona</name>
    <dbReference type="NCBI Taxonomy" id="393608"/>
    <lineage>
        <taxon>Eukaryota</taxon>
        <taxon>Viridiplantae</taxon>
        <taxon>Streptophyta</taxon>
        <taxon>Embryophyta</taxon>
        <taxon>Tracheophyta</taxon>
        <taxon>Spermatophyta</taxon>
        <taxon>Magnoliopsida</taxon>
        <taxon>eudicotyledons</taxon>
        <taxon>Gunneridae</taxon>
        <taxon>Pentapetalae</taxon>
        <taxon>Caryophyllales</taxon>
        <taxon>Cactineae</taxon>
        <taxon>Cactaceae</taxon>
        <taxon>Opuntioideae</taxon>
        <taxon>Opuntia</taxon>
    </lineage>
</organism>
<dbReference type="Pfam" id="PF25114">
    <property type="entry name" value="AtTam38"/>
    <property type="match status" value="1"/>
</dbReference>
<reference evidence="2" key="2">
    <citation type="submission" date="2020-07" db="EMBL/GenBank/DDBJ databases">
        <authorList>
            <person name="Vera ALvarez R."/>
            <person name="Arias-Moreno D.M."/>
            <person name="Jimenez-Jacinto V."/>
            <person name="Jimenez-Bremont J.F."/>
            <person name="Swaminathan K."/>
            <person name="Moose S.P."/>
            <person name="Guerrero-Gonzalez M.L."/>
            <person name="Marino-Ramirez L."/>
            <person name="Landsman D."/>
            <person name="Rodriguez-Kessler M."/>
            <person name="Delgado-Sanchez P."/>
        </authorList>
    </citation>
    <scope>NUCLEOTIDE SEQUENCE</scope>
    <source>
        <tissue evidence="2">Cladode</tissue>
    </source>
</reference>
<evidence type="ECO:0000313" key="2">
    <source>
        <dbReference type="EMBL" id="MBA4651691.1"/>
    </source>
</evidence>
<feature type="transmembrane region" description="Helical" evidence="1">
    <location>
        <begin position="202"/>
        <end position="219"/>
    </location>
</feature>
<dbReference type="InterPro" id="IPR056894">
    <property type="entry name" value="AtTam38"/>
</dbReference>
<keyword evidence="1" id="KW-0812">Transmembrane</keyword>
<reference evidence="2" key="1">
    <citation type="journal article" date="2013" name="J. Plant Res.">
        <title>Effect of fungi and light on seed germination of three Opuntia species from semiarid lands of central Mexico.</title>
        <authorList>
            <person name="Delgado-Sanchez P."/>
            <person name="Jimenez-Bremont J.F."/>
            <person name="Guerrero-Gonzalez Mde L."/>
            <person name="Flores J."/>
        </authorList>
    </citation>
    <scope>NUCLEOTIDE SEQUENCE</scope>
    <source>
        <tissue evidence="2">Cladode</tissue>
    </source>
</reference>
<protein>
    <submittedName>
        <fullName evidence="2">Uncharacterized protein</fullName>
    </submittedName>
</protein>
<dbReference type="EMBL" id="GISG01171263">
    <property type="protein sequence ID" value="MBA4651691.1"/>
    <property type="molecule type" value="Transcribed_RNA"/>
</dbReference>
<dbReference type="EMBL" id="GISG01171261">
    <property type="protein sequence ID" value="MBA4651689.1"/>
    <property type="molecule type" value="Transcribed_RNA"/>
</dbReference>
<feature type="transmembrane region" description="Helical" evidence="1">
    <location>
        <begin position="122"/>
        <end position="139"/>
    </location>
</feature>
<dbReference type="AlphaFoldDB" id="A0A7C8ZVS9"/>
<feature type="transmembrane region" description="Helical" evidence="1">
    <location>
        <begin position="239"/>
        <end position="265"/>
    </location>
</feature>
<proteinExistence type="predicted"/>
<name>A0A7C8ZVS9_OPUST</name>
<keyword evidence="1" id="KW-1133">Transmembrane helix</keyword>
<feature type="transmembrane region" description="Helical" evidence="1">
    <location>
        <begin position="151"/>
        <end position="171"/>
    </location>
</feature>
<keyword evidence="1" id="KW-0472">Membrane</keyword>
<evidence type="ECO:0000256" key="1">
    <source>
        <dbReference type="SAM" id="Phobius"/>
    </source>
</evidence>
<accession>A0A7C8ZVS9</accession>